<evidence type="ECO:0000313" key="11">
    <source>
        <dbReference type="EMBL" id="VEU78310.1"/>
    </source>
</evidence>
<keyword evidence="6 9" id="KW-0812">Transmembrane</keyword>
<dbReference type="PANTHER" id="PTHR30425">
    <property type="entry name" value="PHOSPHATE TRANSPORT SYSTEM PERMEASE PROTEIN PST"/>
    <property type="match status" value="1"/>
</dbReference>
<dbReference type="PANTHER" id="PTHR30425:SF1">
    <property type="entry name" value="PHOSPHATE TRANSPORT SYSTEM PERMEASE PROTEIN PSTC"/>
    <property type="match status" value="1"/>
</dbReference>
<evidence type="ECO:0000256" key="2">
    <source>
        <dbReference type="ARBA" id="ARBA00007069"/>
    </source>
</evidence>
<gene>
    <name evidence="11" type="primary">pstA</name>
    <name evidence="11" type="ORF">NCTC10184_00551</name>
</gene>
<dbReference type="RefSeq" id="WP_129623141.1">
    <property type="nucleotide sequence ID" value="NZ_LR215043.1"/>
</dbReference>
<proteinExistence type="inferred from homology"/>
<feature type="transmembrane region" description="Helical" evidence="9">
    <location>
        <begin position="21"/>
        <end position="41"/>
    </location>
</feature>
<dbReference type="InterPro" id="IPR051124">
    <property type="entry name" value="Phosphate_Transport_Permease"/>
</dbReference>
<dbReference type="EMBL" id="LR215043">
    <property type="protein sequence ID" value="VEU78310.1"/>
    <property type="molecule type" value="Genomic_DNA"/>
</dbReference>
<organism evidence="11 12">
    <name type="scientific">Mycoplasmopsis columbinasalis</name>
    <dbReference type="NCBI Taxonomy" id="114880"/>
    <lineage>
        <taxon>Bacteria</taxon>
        <taxon>Bacillati</taxon>
        <taxon>Mycoplasmatota</taxon>
        <taxon>Mycoplasmoidales</taxon>
        <taxon>Metamycoplasmataceae</taxon>
        <taxon>Mycoplasmopsis</taxon>
    </lineage>
</organism>
<keyword evidence="8 9" id="KW-0472">Membrane</keyword>
<dbReference type="InterPro" id="IPR035906">
    <property type="entry name" value="MetI-like_sf"/>
</dbReference>
<reference evidence="11 12" key="1">
    <citation type="submission" date="2019-01" db="EMBL/GenBank/DDBJ databases">
        <authorList>
            <consortium name="Pathogen Informatics"/>
        </authorList>
    </citation>
    <scope>NUCLEOTIDE SEQUENCE [LARGE SCALE GENOMIC DNA]</scope>
    <source>
        <strain evidence="11 12">NCTC10184</strain>
    </source>
</reference>
<dbReference type="OrthoDB" id="9785113at2"/>
<dbReference type="GO" id="GO:0055085">
    <property type="term" value="P:transmembrane transport"/>
    <property type="evidence" value="ECO:0007669"/>
    <property type="project" value="InterPro"/>
</dbReference>
<dbReference type="SUPFAM" id="SSF161098">
    <property type="entry name" value="MetI-like"/>
    <property type="match status" value="2"/>
</dbReference>
<accession>A0A449BAT7</accession>
<keyword evidence="4" id="KW-1003">Cell membrane</keyword>
<sequence>MKEHRKNQKNEAVNKHISLTVVLVCLSLFIVFLFFIIYRSGYAFSYYKGQIFNPVNPTNGAFSGGIILPIVTTFLVVILTCLIACPVSLRVAFWLNLRVQNQKFYLRTKFFLRIFSGLPSVIFGLFALMVISKWIKSAFGLSSGTNLLNAILMLAIMCFPTITNAILVALENISWDLKFAGKALGLNNSQISYKIVKKAIRADIWRAYLLGFAKAIGESVALLFILKSQNYLTFYQKGFAATLTSSLKTVGALLPTNFFAENGGDELRSLMFALGLILFIIITIVNLSFNAIITSRRKIKLEFANKAILKLQTKIKNRKVINRVYHWYHLLSELVAVILVAICSLWIVGDVLINGLKYSLANSNTIVGNAGDSTLRALANTIVISLLVLIFAMPVAFFVVVYVSEYLTSTKIKNAFYSFIDAFASMPSILFGLFGYTVFISLFGFSAGGKTSHSLWAGICTIGIFILPFAIKNIQTAFASIDKDLKLSAQALGLSKAKIIYKIILPKIWPSLVNGWVLMTARIASESAPFLLTTGMNNSPSFCLTYFGQTITTRMVVQLNSTAANAVAIMYECAFISLLFFSFLFYVSTYITPKLKNFNFSWKRFILWKKT</sequence>
<feature type="transmembrane region" description="Helical" evidence="9">
    <location>
        <begin position="110"/>
        <end position="135"/>
    </location>
</feature>
<feature type="transmembrane region" description="Helical" evidence="9">
    <location>
        <begin position="270"/>
        <end position="293"/>
    </location>
</feature>
<feature type="transmembrane region" description="Helical" evidence="9">
    <location>
        <begin position="415"/>
        <end position="443"/>
    </location>
</feature>
<evidence type="ECO:0000256" key="6">
    <source>
        <dbReference type="ARBA" id="ARBA00022692"/>
    </source>
</evidence>
<keyword evidence="3 9" id="KW-0813">Transport</keyword>
<name>A0A449BAT7_9BACT</name>
<evidence type="ECO:0000256" key="7">
    <source>
        <dbReference type="ARBA" id="ARBA00022989"/>
    </source>
</evidence>
<dbReference type="AlphaFoldDB" id="A0A449BAT7"/>
<keyword evidence="7 9" id="KW-1133">Transmembrane helix</keyword>
<feature type="transmembrane region" description="Helical" evidence="9">
    <location>
        <begin position="147"/>
        <end position="170"/>
    </location>
</feature>
<comment type="subcellular location">
    <subcellularLocation>
        <location evidence="1 9">Cell membrane</location>
        <topology evidence="1 9">Multi-pass membrane protein</topology>
    </subcellularLocation>
</comment>
<feature type="transmembrane region" description="Helical" evidence="9">
    <location>
        <begin position="563"/>
        <end position="587"/>
    </location>
</feature>
<dbReference type="GO" id="GO:0005886">
    <property type="term" value="C:plasma membrane"/>
    <property type="evidence" value="ECO:0007669"/>
    <property type="project" value="UniProtKB-SubCell"/>
</dbReference>
<feature type="transmembrane region" description="Helical" evidence="9">
    <location>
        <begin position="207"/>
        <end position="226"/>
    </location>
</feature>
<feature type="transmembrane region" description="Helical" evidence="9">
    <location>
        <begin position="382"/>
        <end position="403"/>
    </location>
</feature>
<evidence type="ECO:0000313" key="12">
    <source>
        <dbReference type="Proteomes" id="UP000290876"/>
    </source>
</evidence>
<feature type="domain" description="ABC transmembrane type-1" evidence="10">
    <location>
        <begin position="70"/>
        <end position="289"/>
    </location>
</feature>
<dbReference type="Gene3D" id="1.10.3720.10">
    <property type="entry name" value="MetI-like"/>
    <property type="match status" value="2"/>
</dbReference>
<dbReference type="GO" id="GO:0006817">
    <property type="term" value="P:phosphate ion transport"/>
    <property type="evidence" value="ECO:0007669"/>
    <property type="project" value="UniProtKB-KW"/>
</dbReference>
<feature type="transmembrane region" description="Helical" evidence="9">
    <location>
        <begin position="455"/>
        <end position="471"/>
    </location>
</feature>
<evidence type="ECO:0000256" key="8">
    <source>
        <dbReference type="ARBA" id="ARBA00023136"/>
    </source>
</evidence>
<dbReference type="InterPro" id="IPR000515">
    <property type="entry name" value="MetI-like"/>
</dbReference>
<protein>
    <submittedName>
        <fullName evidence="11">Phosphate transport system permease protein pstA</fullName>
    </submittedName>
</protein>
<evidence type="ECO:0000256" key="4">
    <source>
        <dbReference type="ARBA" id="ARBA00022475"/>
    </source>
</evidence>
<dbReference type="KEGG" id="mcob:NCTC10184_00551"/>
<evidence type="ECO:0000256" key="3">
    <source>
        <dbReference type="ARBA" id="ARBA00022448"/>
    </source>
</evidence>
<dbReference type="Pfam" id="PF00528">
    <property type="entry name" value="BPD_transp_1"/>
    <property type="match status" value="2"/>
</dbReference>
<feature type="transmembrane region" description="Helical" evidence="9">
    <location>
        <begin position="61"/>
        <end position="89"/>
    </location>
</feature>
<keyword evidence="5" id="KW-0592">Phosphate transport</keyword>
<evidence type="ECO:0000259" key="10">
    <source>
        <dbReference type="PROSITE" id="PS50928"/>
    </source>
</evidence>
<dbReference type="PROSITE" id="PS50928">
    <property type="entry name" value="ABC_TM1"/>
    <property type="match status" value="2"/>
</dbReference>
<feature type="domain" description="ABC transmembrane type-1" evidence="10">
    <location>
        <begin position="378"/>
        <end position="580"/>
    </location>
</feature>
<dbReference type="CDD" id="cd06261">
    <property type="entry name" value="TM_PBP2"/>
    <property type="match status" value="2"/>
</dbReference>
<feature type="transmembrane region" description="Helical" evidence="9">
    <location>
        <begin position="327"/>
        <end position="348"/>
    </location>
</feature>
<keyword evidence="12" id="KW-1185">Reference proteome</keyword>
<evidence type="ECO:0000256" key="1">
    <source>
        <dbReference type="ARBA" id="ARBA00004651"/>
    </source>
</evidence>
<evidence type="ECO:0000256" key="5">
    <source>
        <dbReference type="ARBA" id="ARBA00022592"/>
    </source>
</evidence>
<evidence type="ECO:0000256" key="9">
    <source>
        <dbReference type="RuleBase" id="RU363032"/>
    </source>
</evidence>
<comment type="similarity">
    <text evidence="2">Belongs to the binding-protein-dependent transport system permease family. CysTW subfamily.</text>
</comment>
<dbReference type="Proteomes" id="UP000290876">
    <property type="component" value="Chromosome"/>
</dbReference>